<dbReference type="EMBL" id="NKXS01007889">
    <property type="protein sequence ID" value="PIM99006.1"/>
    <property type="molecule type" value="Genomic_DNA"/>
</dbReference>
<feature type="region of interest" description="Disordered" evidence="2">
    <location>
        <begin position="227"/>
        <end position="249"/>
    </location>
</feature>
<dbReference type="InterPro" id="IPR004343">
    <property type="entry name" value="Plus-3_dom"/>
</dbReference>
<dbReference type="PANTHER" id="PTHR38940">
    <property type="entry name" value="PLUS3 DOMAIN-CONTAINING PROTEIN"/>
    <property type="match status" value="1"/>
</dbReference>
<dbReference type="InterPro" id="IPR036128">
    <property type="entry name" value="Plus3-like_sf"/>
</dbReference>
<evidence type="ECO:0000256" key="1">
    <source>
        <dbReference type="PROSITE-ProRule" id="PRU00047"/>
    </source>
</evidence>
<proteinExistence type="predicted"/>
<dbReference type="Gene3D" id="4.10.60.10">
    <property type="entry name" value="Zinc finger, CCHC-type"/>
    <property type="match status" value="1"/>
</dbReference>
<feature type="compositionally biased region" description="Basic and acidic residues" evidence="2">
    <location>
        <begin position="239"/>
        <end position="249"/>
    </location>
</feature>
<sequence>MKPDSSFMKWISNMVKGLSDSNKDESSSLTLTLPRSNDACGCNDQENNVCNKMDDCESPNMGFQSLFQSMYCRNTKMSKVHKDNSSKEISVANKNSLESLPQSCDNDIGNSCKQIILANKEVHVPTSKRVLGVCEKPLVENKASDLPVCNRAKEEGSSSDSLYKRVNSTWENKSLDVPRKSNPHASLWITRFQTRTPRLENCNQITEETRQCSIACPNVSLDSAEDQLHVSEQQASADETARKSNRLSEKLRNSEAMASVFAKRLDALRHITHPSGKRKLSTCTVMCFFCGGSGHDLRKCPELTETELEDLLVKISSFDKVEESHRLCIRCFQFDHWAASCPFRSSHKDRQKEQNLDVAKPCSGSSRKGLLTSYEYGRRTASTSETDLKDKQNFPLCNFGNVIAREEIFRAIRKLRLSRSDILRWMSSNGSLSHLEGFFLRLRLGKLETGLPGTSYHVACITGVTMENNGSNSKRCILADVGGIKSSVGSQYISNHDFLEDEIKAWWSRILKTGGKIPSLDELNSKFQDKKCLGF</sequence>
<protein>
    <recommendedName>
        <fullName evidence="7">CCHC-type domain-containing protein</fullName>
    </recommendedName>
</protein>
<reference evidence="6" key="1">
    <citation type="journal article" date="2018" name="Gigascience">
        <title>Genome assembly of the Pink Ipe (Handroanthus impetiginosus, Bignoniaceae), a highly valued, ecologically keystone Neotropical timber forest tree.</title>
        <authorList>
            <person name="Silva-Junior O.B."/>
            <person name="Grattapaglia D."/>
            <person name="Novaes E."/>
            <person name="Collevatti R.G."/>
        </authorList>
    </citation>
    <scope>NUCLEOTIDE SEQUENCE [LARGE SCALE GENOMIC DNA]</scope>
    <source>
        <strain evidence="6">cv. UFG-1</strain>
    </source>
</reference>
<dbReference type="Proteomes" id="UP000231279">
    <property type="component" value="Unassembled WGS sequence"/>
</dbReference>
<name>A0A2G9G103_9LAMI</name>
<evidence type="ECO:0000259" key="3">
    <source>
        <dbReference type="PROSITE" id="PS50158"/>
    </source>
</evidence>
<dbReference type="Pfam" id="PF03126">
    <property type="entry name" value="Plus-3"/>
    <property type="match status" value="1"/>
</dbReference>
<dbReference type="SUPFAM" id="SSF57756">
    <property type="entry name" value="Retrovirus zinc finger-like domains"/>
    <property type="match status" value="1"/>
</dbReference>
<dbReference type="GO" id="GO:0003677">
    <property type="term" value="F:DNA binding"/>
    <property type="evidence" value="ECO:0007669"/>
    <property type="project" value="InterPro"/>
</dbReference>
<dbReference type="AlphaFoldDB" id="A0A2G9G103"/>
<dbReference type="PROSITE" id="PS50158">
    <property type="entry name" value="ZF_CCHC"/>
    <property type="match status" value="1"/>
</dbReference>
<dbReference type="SMART" id="SM00719">
    <property type="entry name" value="Plus3"/>
    <property type="match status" value="1"/>
</dbReference>
<dbReference type="SUPFAM" id="SSF159042">
    <property type="entry name" value="Plus3-like"/>
    <property type="match status" value="1"/>
</dbReference>
<comment type="caution">
    <text evidence="5">The sequence shown here is derived from an EMBL/GenBank/DDBJ whole genome shotgun (WGS) entry which is preliminary data.</text>
</comment>
<keyword evidence="1" id="KW-0862">Zinc</keyword>
<evidence type="ECO:0000313" key="5">
    <source>
        <dbReference type="EMBL" id="PIM99006.1"/>
    </source>
</evidence>
<evidence type="ECO:0008006" key="7">
    <source>
        <dbReference type="Google" id="ProtNLM"/>
    </source>
</evidence>
<dbReference type="PANTHER" id="PTHR38940:SF5">
    <property type="match status" value="1"/>
</dbReference>
<evidence type="ECO:0000259" key="4">
    <source>
        <dbReference type="PROSITE" id="PS51360"/>
    </source>
</evidence>
<organism evidence="5 6">
    <name type="scientific">Handroanthus impetiginosus</name>
    <dbReference type="NCBI Taxonomy" id="429701"/>
    <lineage>
        <taxon>Eukaryota</taxon>
        <taxon>Viridiplantae</taxon>
        <taxon>Streptophyta</taxon>
        <taxon>Embryophyta</taxon>
        <taxon>Tracheophyta</taxon>
        <taxon>Spermatophyta</taxon>
        <taxon>Magnoliopsida</taxon>
        <taxon>eudicotyledons</taxon>
        <taxon>Gunneridae</taxon>
        <taxon>Pentapetalae</taxon>
        <taxon>asterids</taxon>
        <taxon>lamiids</taxon>
        <taxon>Lamiales</taxon>
        <taxon>Bignoniaceae</taxon>
        <taxon>Crescentiina</taxon>
        <taxon>Tabebuia alliance</taxon>
        <taxon>Handroanthus</taxon>
    </lineage>
</organism>
<accession>A0A2G9G103</accession>
<gene>
    <name evidence="5" type="ORF">CDL12_28505</name>
</gene>
<keyword evidence="6" id="KW-1185">Reference proteome</keyword>
<dbReference type="STRING" id="429701.A0A2G9G103"/>
<keyword evidence="1" id="KW-0479">Metal-binding</keyword>
<keyword evidence="1" id="KW-0863">Zinc-finger</keyword>
<dbReference type="OrthoDB" id="166375at2759"/>
<dbReference type="Gene3D" id="3.90.70.200">
    <property type="entry name" value="Plus-3 domain"/>
    <property type="match status" value="1"/>
</dbReference>
<dbReference type="PROSITE" id="PS51360">
    <property type="entry name" value="PLUS3"/>
    <property type="match status" value="1"/>
</dbReference>
<dbReference type="GO" id="GO:0008270">
    <property type="term" value="F:zinc ion binding"/>
    <property type="evidence" value="ECO:0007669"/>
    <property type="project" value="UniProtKB-KW"/>
</dbReference>
<dbReference type="InterPro" id="IPR036875">
    <property type="entry name" value="Znf_CCHC_sf"/>
</dbReference>
<evidence type="ECO:0000313" key="6">
    <source>
        <dbReference type="Proteomes" id="UP000231279"/>
    </source>
</evidence>
<evidence type="ECO:0000256" key="2">
    <source>
        <dbReference type="SAM" id="MobiDB-lite"/>
    </source>
</evidence>
<dbReference type="SMART" id="SM00343">
    <property type="entry name" value="ZnF_C2HC"/>
    <property type="match status" value="2"/>
</dbReference>
<feature type="domain" description="CCHC-type" evidence="3">
    <location>
        <begin position="287"/>
        <end position="302"/>
    </location>
</feature>
<dbReference type="InterPro" id="IPR001878">
    <property type="entry name" value="Znf_CCHC"/>
</dbReference>
<feature type="domain" description="Plus3" evidence="4">
    <location>
        <begin position="406"/>
        <end position="535"/>
    </location>
</feature>